<keyword evidence="5 6" id="KW-0472">Membrane</keyword>
<dbReference type="AlphaFoldDB" id="A0A8J2VK81"/>
<evidence type="ECO:0000256" key="2">
    <source>
        <dbReference type="ARBA" id="ARBA00007511"/>
    </source>
</evidence>
<evidence type="ECO:0000256" key="1">
    <source>
        <dbReference type="ARBA" id="ARBA00004141"/>
    </source>
</evidence>
<dbReference type="NCBIfam" id="TIGR03717">
    <property type="entry name" value="R_switched_YjbE"/>
    <property type="match status" value="1"/>
</dbReference>
<dbReference type="InterPro" id="IPR005496">
    <property type="entry name" value="Integral_membrane_TerC"/>
</dbReference>
<feature type="transmembrane region" description="Helical" evidence="6">
    <location>
        <begin position="188"/>
        <end position="214"/>
    </location>
</feature>
<dbReference type="PANTHER" id="PTHR30238:SF4">
    <property type="entry name" value="SLL1022 PROTEIN"/>
    <property type="match status" value="1"/>
</dbReference>
<dbReference type="EMBL" id="BMIR01000001">
    <property type="protein sequence ID" value="GGE28965.1"/>
    <property type="molecule type" value="Genomic_DNA"/>
</dbReference>
<feature type="transmembrane region" description="Helical" evidence="6">
    <location>
        <begin position="12"/>
        <end position="33"/>
    </location>
</feature>
<feature type="transmembrane region" description="Helical" evidence="6">
    <location>
        <begin position="71"/>
        <end position="89"/>
    </location>
</feature>
<protein>
    <submittedName>
        <fullName evidence="7">Membrane protein</fullName>
    </submittedName>
</protein>
<gene>
    <name evidence="7" type="ORF">GCM10011391_04380</name>
</gene>
<comment type="subcellular location">
    <subcellularLocation>
        <location evidence="1">Membrane</location>
        <topology evidence="1">Multi-pass membrane protein</topology>
    </subcellularLocation>
</comment>
<dbReference type="RefSeq" id="WP_188688380.1">
    <property type="nucleotide sequence ID" value="NZ_BMIR01000001.1"/>
</dbReference>
<proteinExistence type="inferred from homology"/>
<dbReference type="Proteomes" id="UP000628775">
    <property type="component" value="Unassembled WGS sequence"/>
</dbReference>
<evidence type="ECO:0000256" key="5">
    <source>
        <dbReference type="ARBA" id="ARBA00023136"/>
    </source>
</evidence>
<keyword evidence="4 6" id="KW-1133">Transmembrane helix</keyword>
<feature type="transmembrane region" description="Helical" evidence="6">
    <location>
        <begin position="162"/>
        <end position="182"/>
    </location>
</feature>
<feature type="transmembrane region" description="Helical" evidence="6">
    <location>
        <begin position="45"/>
        <end position="65"/>
    </location>
</feature>
<dbReference type="InterPro" id="IPR022301">
    <property type="entry name" value="Integral_membrane_YjbE"/>
</dbReference>
<dbReference type="Pfam" id="PF03741">
    <property type="entry name" value="TerC"/>
    <property type="match status" value="1"/>
</dbReference>
<keyword evidence="8" id="KW-1185">Reference proteome</keyword>
<comment type="similarity">
    <text evidence="2">Belongs to the TerC family.</text>
</comment>
<comment type="caution">
    <text evidence="7">The sequence shown here is derived from an EMBL/GenBank/DDBJ whole genome shotgun (WGS) entry which is preliminary data.</text>
</comment>
<evidence type="ECO:0000256" key="4">
    <source>
        <dbReference type="ARBA" id="ARBA00022989"/>
    </source>
</evidence>
<dbReference type="PANTHER" id="PTHR30238">
    <property type="entry name" value="MEMBRANE BOUND PREDICTED REDOX MODULATOR"/>
    <property type="match status" value="1"/>
</dbReference>
<organism evidence="7 8">
    <name type="scientific">Pullulanibacillus camelliae</name>
    <dbReference type="NCBI Taxonomy" id="1707096"/>
    <lineage>
        <taxon>Bacteria</taxon>
        <taxon>Bacillati</taxon>
        <taxon>Bacillota</taxon>
        <taxon>Bacilli</taxon>
        <taxon>Bacillales</taxon>
        <taxon>Sporolactobacillaceae</taxon>
        <taxon>Pullulanibacillus</taxon>
    </lineage>
</organism>
<reference evidence="7" key="1">
    <citation type="journal article" date="2014" name="Int. J. Syst. Evol. Microbiol.">
        <title>Complete genome sequence of Corynebacterium casei LMG S-19264T (=DSM 44701T), isolated from a smear-ripened cheese.</title>
        <authorList>
            <consortium name="US DOE Joint Genome Institute (JGI-PGF)"/>
            <person name="Walter F."/>
            <person name="Albersmeier A."/>
            <person name="Kalinowski J."/>
            <person name="Ruckert C."/>
        </authorList>
    </citation>
    <scope>NUCLEOTIDE SEQUENCE</scope>
    <source>
        <strain evidence="7">CGMCC 1.15371</strain>
    </source>
</reference>
<feature type="transmembrane region" description="Helical" evidence="6">
    <location>
        <begin position="134"/>
        <end position="155"/>
    </location>
</feature>
<evidence type="ECO:0000256" key="3">
    <source>
        <dbReference type="ARBA" id="ARBA00022692"/>
    </source>
</evidence>
<accession>A0A8J2VK81</accession>
<evidence type="ECO:0000313" key="8">
    <source>
        <dbReference type="Proteomes" id="UP000628775"/>
    </source>
</evidence>
<name>A0A8J2VK81_9BACL</name>
<sequence length="230" mass="24891">MDIISWEFISSLLLIVGIDLVLAGDNAIVIGMAARKLPSRQQKKAILWGTVGAVGIRIIMALLLVTLLKLPALHLIGGLLLIWIAYKLVTDTQEHETVQSSSTLWGSVRTIIIADALMGLDNVLAISGAAHDSYLLVGLGLVISVPIVMWGSTLFIKLIERFPWVIYFGGAILAYTAAHMIVAEPMIAGIFAFAVVKWGVTVIVIIGVLVCGYLHNQEHKQAVDKHHIQG</sequence>
<evidence type="ECO:0000313" key="7">
    <source>
        <dbReference type="EMBL" id="GGE28965.1"/>
    </source>
</evidence>
<reference evidence="7" key="2">
    <citation type="submission" date="2020-09" db="EMBL/GenBank/DDBJ databases">
        <authorList>
            <person name="Sun Q."/>
            <person name="Zhou Y."/>
        </authorList>
    </citation>
    <scope>NUCLEOTIDE SEQUENCE</scope>
    <source>
        <strain evidence="7">CGMCC 1.15371</strain>
    </source>
</reference>
<keyword evidence="3 6" id="KW-0812">Transmembrane</keyword>
<evidence type="ECO:0000256" key="6">
    <source>
        <dbReference type="SAM" id="Phobius"/>
    </source>
</evidence>
<dbReference type="GO" id="GO:0016020">
    <property type="term" value="C:membrane"/>
    <property type="evidence" value="ECO:0007669"/>
    <property type="project" value="UniProtKB-SubCell"/>
</dbReference>